<dbReference type="Gene3D" id="3.40.50.2000">
    <property type="entry name" value="Glycogen Phosphorylase B"/>
    <property type="match status" value="2"/>
</dbReference>
<dbReference type="EMBL" id="JAFMYU010000010">
    <property type="protein sequence ID" value="MBO0932081.1"/>
    <property type="molecule type" value="Genomic_DNA"/>
</dbReference>
<reference evidence="3 4" key="1">
    <citation type="submission" date="2021-03" db="EMBL/GenBank/DDBJ databases">
        <title>Fibrella sp. HMF5036 genome sequencing and assembly.</title>
        <authorList>
            <person name="Kang H."/>
            <person name="Kim H."/>
            <person name="Bae S."/>
            <person name="Joh K."/>
        </authorList>
    </citation>
    <scope>NUCLEOTIDE SEQUENCE [LARGE SCALE GENOMIC DNA]</scope>
    <source>
        <strain evidence="3 4">HMF5036</strain>
    </source>
</reference>
<comment type="caution">
    <text evidence="3">The sequence shown here is derived from an EMBL/GenBank/DDBJ whole genome shotgun (WGS) entry which is preliminary data.</text>
</comment>
<dbReference type="PANTHER" id="PTHR45947:SF3">
    <property type="entry name" value="SULFOQUINOVOSYL TRANSFERASE SQD2"/>
    <property type="match status" value="1"/>
</dbReference>
<dbReference type="CDD" id="cd03801">
    <property type="entry name" value="GT4_PimA-like"/>
    <property type="match status" value="1"/>
</dbReference>
<evidence type="ECO:0000259" key="2">
    <source>
        <dbReference type="Pfam" id="PF13439"/>
    </source>
</evidence>
<organism evidence="3 4">
    <name type="scientific">Fibrella aquatilis</name>
    <dbReference type="NCBI Taxonomy" id="2817059"/>
    <lineage>
        <taxon>Bacteria</taxon>
        <taxon>Pseudomonadati</taxon>
        <taxon>Bacteroidota</taxon>
        <taxon>Cytophagia</taxon>
        <taxon>Cytophagales</taxon>
        <taxon>Spirosomataceae</taxon>
        <taxon>Fibrella</taxon>
    </lineage>
</organism>
<dbReference type="Pfam" id="PF13439">
    <property type="entry name" value="Glyco_transf_4"/>
    <property type="match status" value="1"/>
</dbReference>
<name>A0A939K0J6_9BACT</name>
<gene>
    <name evidence="3" type="ORF">J2I48_13805</name>
</gene>
<dbReference type="SUPFAM" id="SSF53756">
    <property type="entry name" value="UDP-Glycosyltransferase/glycogen phosphorylase"/>
    <property type="match status" value="1"/>
</dbReference>
<proteinExistence type="predicted"/>
<protein>
    <submittedName>
        <fullName evidence="3">Glycosyltransferase family 4 protein</fullName>
    </submittedName>
</protein>
<dbReference type="RefSeq" id="WP_207336052.1">
    <property type="nucleotide sequence ID" value="NZ_JAFMYU010000010.1"/>
</dbReference>
<dbReference type="AlphaFoldDB" id="A0A939K0J6"/>
<dbReference type="Pfam" id="PF00534">
    <property type="entry name" value="Glycos_transf_1"/>
    <property type="match status" value="1"/>
</dbReference>
<dbReference type="InterPro" id="IPR050194">
    <property type="entry name" value="Glycosyltransferase_grp1"/>
</dbReference>
<keyword evidence="4" id="KW-1185">Reference proteome</keyword>
<evidence type="ECO:0000313" key="3">
    <source>
        <dbReference type="EMBL" id="MBO0932081.1"/>
    </source>
</evidence>
<dbReference type="InterPro" id="IPR001296">
    <property type="entry name" value="Glyco_trans_1"/>
</dbReference>
<evidence type="ECO:0000259" key="1">
    <source>
        <dbReference type="Pfam" id="PF00534"/>
    </source>
</evidence>
<dbReference type="PANTHER" id="PTHR45947">
    <property type="entry name" value="SULFOQUINOVOSYL TRANSFERASE SQD2"/>
    <property type="match status" value="1"/>
</dbReference>
<dbReference type="GO" id="GO:0016757">
    <property type="term" value="F:glycosyltransferase activity"/>
    <property type="evidence" value="ECO:0007669"/>
    <property type="project" value="TreeGrafter"/>
</dbReference>
<accession>A0A939K0J6</accession>
<dbReference type="InterPro" id="IPR028098">
    <property type="entry name" value="Glyco_trans_4-like_N"/>
</dbReference>
<sequence>MNILIVTFLAAYSPSGVVTYYRTLSQDLVRRGCRVTVVETTDTPPFWNKLLNILGHVFRRLGTVSRVIWDEASYFVRLYLGARARRAEGFDVIHAQDVRSGVAAWLALGKTVPVVLTCHFNDDPVTELIAANDLPVWLQKQLTRWYAYLFAQVKNYVFVSDYAYRKSKHLLPPDVNKVILYNTVSAEIATATITHEVGEEGLTISNVGYVDERKNQKLLIEVGDELRRRGVEKFNIWLIGDGPKRTEYEQLVADLKLTDHITFYGRQAAPWRLVAQTDLYVHTALNDNCPYSIIEAMAVHTPVLALPVGGIPEMVPGREGLLQHTDAQGVTNEILPYFDPAKRQTLAIRQADFAAVHFDHETALTRLIAFYEQALNEPSPVFNV</sequence>
<evidence type="ECO:0000313" key="4">
    <source>
        <dbReference type="Proteomes" id="UP000664795"/>
    </source>
</evidence>
<dbReference type="Proteomes" id="UP000664795">
    <property type="component" value="Unassembled WGS sequence"/>
</dbReference>
<feature type="domain" description="Glycosyl transferase family 1" evidence="1">
    <location>
        <begin position="199"/>
        <end position="316"/>
    </location>
</feature>
<feature type="domain" description="Glycosyltransferase subfamily 4-like N-terminal" evidence="2">
    <location>
        <begin position="15"/>
        <end position="182"/>
    </location>
</feature>